<proteinExistence type="inferred from homology"/>
<feature type="transmembrane region" description="Helical" evidence="6">
    <location>
        <begin position="38"/>
        <end position="56"/>
    </location>
</feature>
<keyword evidence="4 6" id="KW-1133">Transmembrane helix</keyword>
<evidence type="ECO:0000259" key="7">
    <source>
        <dbReference type="Pfam" id="PF00892"/>
    </source>
</evidence>
<keyword evidence="5 6" id="KW-0472">Membrane</keyword>
<dbReference type="Proteomes" id="UP001597135">
    <property type="component" value="Unassembled WGS sequence"/>
</dbReference>
<comment type="caution">
    <text evidence="8">The sequence shown here is derived from an EMBL/GenBank/DDBJ whole genome shotgun (WGS) entry which is preliminary data.</text>
</comment>
<name>A0ABW3ZMR2_9RHOB</name>
<dbReference type="EMBL" id="JBHTMU010000034">
    <property type="protein sequence ID" value="MFD1343938.1"/>
    <property type="molecule type" value="Genomic_DNA"/>
</dbReference>
<evidence type="ECO:0000256" key="4">
    <source>
        <dbReference type="ARBA" id="ARBA00022989"/>
    </source>
</evidence>
<keyword evidence="9" id="KW-1185">Reference proteome</keyword>
<accession>A0ABW3ZMR2</accession>
<gene>
    <name evidence="8" type="ORF">ACFQ4E_16030</name>
</gene>
<dbReference type="PANTHER" id="PTHR22911">
    <property type="entry name" value="ACYL-MALONYL CONDENSING ENZYME-RELATED"/>
    <property type="match status" value="1"/>
</dbReference>
<evidence type="ECO:0000256" key="6">
    <source>
        <dbReference type="SAM" id="Phobius"/>
    </source>
</evidence>
<dbReference type="InterPro" id="IPR000620">
    <property type="entry name" value="EamA_dom"/>
</dbReference>
<feature type="transmembrane region" description="Helical" evidence="6">
    <location>
        <begin position="212"/>
        <end position="232"/>
    </location>
</feature>
<evidence type="ECO:0000313" key="9">
    <source>
        <dbReference type="Proteomes" id="UP001597135"/>
    </source>
</evidence>
<feature type="transmembrane region" description="Helical" evidence="6">
    <location>
        <begin position="182"/>
        <end position="200"/>
    </location>
</feature>
<dbReference type="RefSeq" id="WP_386805312.1">
    <property type="nucleotide sequence ID" value="NZ_JBHTMU010000034.1"/>
</dbReference>
<keyword evidence="3 6" id="KW-0812">Transmembrane</keyword>
<feature type="transmembrane region" description="Helical" evidence="6">
    <location>
        <begin position="123"/>
        <end position="139"/>
    </location>
</feature>
<feature type="transmembrane region" description="Helical" evidence="6">
    <location>
        <begin position="239"/>
        <end position="256"/>
    </location>
</feature>
<dbReference type="Pfam" id="PF00892">
    <property type="entry name" value="EamA"/>
    <property type="match status" value="1"/>
</dbReference>
<evidence type="ECO:0000256" key="3">
    <source>
        <dbReference type="ARBA" id="ARBA00022692"/>
    </source>
</evidence>
<dbReference type="PANTHER" id="PTHR22911:SF6">
    <property type="entry name" value="SOLUTE CARRIER FAMILY 35 MEMBER G1"/>
    <property type="match status" value="1"/>
</dbReference>
<evidence type="ECO:0000256" key="2">
    <source>
        <dbReference type="ARBA" id="ARBA00009853"/>
    </source>
</evidence>
<comment type="similarity">
    <text evidence="2">Belongs to the drug/metabolite transporter (DMT) superfamily. 10 TMS drug/metabolite exporter (DME) (TC 2.A.7.3) family.</text>
</comment>
<dbReference type="InterPro" id="IPR037185">
    <property type="entry name" value="EmrE-like"/>
</dbReference>
<feature type="transmembrane region" description="Helical" evidence="6">
    <location>
        <begin position="92"/>
        <end position="111"/>
    </location>
</feature>
<sequence length="290" mass="31163">MRSAALTGAGLVALYTLMISVADGVTKRIAGSFEAPQLFFISAAMVLLLSLGVSRYRGQSERLATSCPWAMAARAGLTVLACLSFFMAFRHLLFADVFLFVGLIPVIAALMSGPVLNEPIRPMAWAALGLGALGILCMMPEGPKALQVGHLWAFMGAVSGTASMVIARYIGRIESNALAQVFWPQLAIFATMGLALPFVWKPMSGADLAWIAVYALGLFGARWVVVVALRLLPAYVATPLMNLQFVWMVLIGWAAYGEWPAATTFWGVAMVMGSGLWLVIDEMSLRRVPA</sequence>
<evidence type="ECO:0000313" key="8">
    <source>
        <dbReference type="EMBL" id="MFD1343938.1"/>
    </source>
</evidence>
<comment type="subcellular location">
    <subcellularLocation>
        <location evidence="1">Membrane</location>
        <topology evidence="1">Multi-pass membrane protein</topology>
    </subcellularLocation>
</comment>
<feature type="transmembrane region" description="Helical" evidence="6">
    <location>
        <begin position="151"/>
        <end position="170"/>
    </location>
</feature>
<feature type="transmembrane region" description="Helical" evidence="6">
    <location>
        <begin position="68"/>
        <end position="86"/>
    </location>
</feature>
<protein>
    <submittedName>
        <fullName evidence="8">DMT family transporter</fullName>
    </submittedName>
</protein>
<evidence type="ECO:0000256" key="1">
    <source>
        <dbReference type="ARBA" id="ARBA00004141"/>
    </source>
</evidence>
<reference evidence="9" key="1">
    <citation type="journal article" date="2019" name="Int. J. Syst. Evol. Microbiol.">
        <title>The Global Catalogue of Microorganisms (GCM) 10K type strain sequencing project: providing services to taxonomists for standard genome sequencing and annotation.</title>
        <authorList>
            <consortium name="The Broad Institute Genomics Platform"/>
            <consortium name="The Broad Institute Genome Sequencing Center for Infectious Disease"/>
            <person name="Wu L."/>
            <person name="Ma J."/>
        </authorList>
    </citation>
    <scope>NUCLEOTIDE SEQUENCE [LARGE SCALE GENOMIC DNA]</scope>
    <source>
        <strain evidence="9">CCUG 62953</strain>
    </source>
</reference>
<feature type="transmembrane region" description="Helical" evidence="6">
    <location>
        <begin position="262"/>
        <end position="280"/>
    </location>
</feature>
<feature type="domain" description="EamA" evidence="7">
    <location>
        <begin position="8"/>
        <end position="138"/>
    </location>
</feature>
<dbReference type="SUPFAM" id="SSF103481">
    <property type="entry name" value="Multidrug resistance efflux transporter EmrE"/>
    <property type="match status" value="2"/>
</dbReference>
<organism evidence="8 9">
    <name type="scientific">Litorisediminicola beolgyonensis</name>
    <dbReference type="NCBI Taxonomy" id="1173614"/>
    <lineage>
        <taxon>Bacteria</taxon>
        <taxon>Pseudomonadati</taxon>
        <taxon>Pseudomonadota</taxon>
        <taxon>Alphaproteobacteria</taxon>
        <taxon>Rhodobacterales</taxon>
        <taxon>Paracoccaceae</taxon>
        <taxon>Litorisediminicola</taxon>
    </lineage>
</organism>
<evidence type="ECO:0000256" key="5">
    <source>
        <dbReference type="ARBA" id="ARBA00023136"/>
    </source>
</evidence>